<keyword evidence="7" id="KW-1185">Reference proteome</keyword>
<dbReference type="PANTHER" id="PTHR30055">
    <property type="entry name" value="HTH-TYPE TRANSCRIPTIONAL REGULATOR RUTR"/>
    <property type="match status" value="1"/>
</dbReference>
<dbReference type="Proteomes" id="UP001500620">
    <property type="component" value="Unassembled WGS sequence"/>
</dbReference>
<keyword evidence="3" id="KW-0804">Transcription</keyword>
<dbReference type="PROSITE" id="PS50977">
    <property type="entry name" value="HTH_TETR_2"/>
    <property type="match status" value="1"/>
</dbReference>
<evidence type="ECO:0000256" key="3">
    <source>
        <dbReference type="ARBA" id="ARBA00023163"/>
    </source>
</evidence>
<feature type="domain" description="HTH tetR-type" evidence="5">
    <location>
        <begin position="11"/>
        <end position="70"/>
    </location>
</feature>
<evidence type="ECO:0000256" key="4">
    <source>
        <dbReference type="PROSITE-ProRule" id="PRU00335"/>
    </source>
</evidence>
<dbReference type="PANTHER" id="PTHR30055:SF234">
    <property type="entry name" value="HTH-TYPE TRANSCRIPTIONAL REGULATOR BETI"/>
    <property type="match status" value="1"/>
</dbReference>
<accession>A0ABP8DSX7</accession>
<dbReference type="EMBL" id="BAABAT010000061">
    <property type="protein sequence ID" value="GAA4263131.1"/>
    <property type="molecule type" value="Genomic_DNA"/>
</dbReference>
<evidence type="ECO:0000256" key="1">
    <source>
        <dbReference type="ARBA" id="ARBA00023015"/>
    </source>
</evidence>
<reference evidence="7" key="1">
    <citation type="journal article" date="2019" name="Int. J. Syst. Evol. Microbiol.">
        <title>The Global Catalogue of Microorganisms (GCM) 10K type strain sequencing project: providing services to taxonomists for standard genome sequencing and annotation.</title>
        <authorList>
            <consortium name="The Broad Institute Genomics Platform"/>
            <consortium name="The Broad Institute Genome Sequencing Center for Infectious Disease"/>
            <person name="Wu L."/>
            <person name="Ma J."/>
        </authorList>
    </citation>
    <scope>NUCLEOTIDE SEQUENCE [LARGE SCALE GENOMIC DNA]</scope>
    <source>
        <strain evidence="7">JCM 17441</strain>
    </source>
</reference>
<dbReference type="InterPro" id="IPR036271">
    <property type="entry name" value="Tet_transcr_reg_TetR-rel_C_sf"/>
</dbReference>
<sequence>MTDRPLRADAQTNHERLLVVAAEAFAREGTQTSLKAIAREAGVGIGTLYRRFPTRETLVEAVYRNEVTRLCAAAPELLETLQPAAALPAWMEKFVDFMAAKHGMADVLRAVLLSEEDRMHTRDLLRTAIATLLDAGTATGTVRPGIDPNDVLMGLGGVTMIAGEENQRDLATRLIDLLLYGVTTIDART</sequence>
<protein>
    <submittedName>
        <fullName evidence="6">TetR/AcrR family transcriptional regulator</fullName>
    </submittedName>
</protein>
<dbReference type="Gene3D" id="1.10.357.10">
    <property type="entry name" value="Tetracycline Repressor, domain 2"/>
    <property type="match status" value="1"/>
</dbReference>
<evidence type="ECO:0000313" key="6">
    <source>
        <dbReference type="EMBL" id="GAA4263131.1"/>
    </source>
</evidence>
<dbReference type="Pfam" id="PF00440">
    <property type="entry name" value="TetR_N"/>
    <property type="match status" value="1"/>
</dbReference>
<evidence type="ECO:0000259" key="5">
    <source>
        <dbReference type="PROSITE" id="PS50977"/>
    </source>
</evidence>
<dbReference type="InterPro" id="IPR050109">
    <property type="entry name" value="HTH-type_TetR-like_transc_reg"/>
</dbReference>
<dbReference type="RefSeq" id="WP_345141879.1">
    <property type="nucleotide sequence ID" value="NZ_BAABAT010000061.1"/>
</dbReference>
<dbReference type="PRINTS" id="PR00455">
    <property type="entry name" value="HTHTETR"/>
</dbReference>
<organism evidence="6 7">
    <name type="scientific">Dactylosporangium darangshiense</name>
    <dbReference type="NCBI Taxonomy" id="579108"/>
    <lineage>
        <taxon>Bacteria</taxon>
        <taxon>Bacillati</taxon>
        <taxon>Actinomycetota</taxon>
        <taxon>Actinomycetes</taxon>
        <taxon>Micromonosporales</taxon>
        <taxon>Micromonosporaceae</taxon>
        <taxon>Dactylosporangium</taxon>
    </lineage>
</organism>
<evidence type="ECO:0000313" key="7">
    <source>
        <dbReference type="Proteomes" id="UP001500620"/>
    </source>
</evidence>
<gene>
    <name evidence="6" type="ORF">GCM10022255_104900</name>
</gene>
<dbReference type="SUPFAM" id="SSF46689">
    <property type="entry name" value="Homeodomain-like"/>
    <property type="match status" value="1"/>
</dbReference>
<feature type="DNA-binding region" description="H-T-H motif" evidence="4">
    <location>
        <begin position="33"/>
        <end position="52"/>
    </location>
</feature>
<comment type="caution">
    <text evidence="6">The sequence shown here is derived from an EMBL/GenBank/DDBJ whole genome shotgun (WGS) entry which is preliminary data.</text>
</comment>
<dbReference type="SUPFAM" id="SSF48498">
    <property type="entry name" value="Tetracyclin repressor-like, C-terminal domain"/>
    <property type="match status" value="1"/>
</dbReference>
<dbReference type="InterPro" id="IPR001647">
    <property type="entry name" value="HTH_TetR"/>
</dbReference>
<proteinExistence type="predicted"/>
<name>A0ABP8DSX7_9ACTN</name>
<dbReference type="InterPro" id="IPR009057">
    <property type="entry name" value="Homeodomain-like_sf"/>
</dbReference>
<dbReference type="InterPro" id="IPR049445">
    <property type="entry name" value="TetR_SbtR-like_C"/>
</dbReference>
<keyword evidence="2 4" id="KW-0238">DNA-binding</keyword>
<evidence type="ECO:0000256" key="2">
    <source>
        <dbReference type="ARBA" id="ARBA00023125"/>
    </source>
</evidence>
<keyword evidence="1" id="KW-0805">Transcription regulation</keyword>
<dbReference type="Pfam" id="PF21597">
    <property type="entry name" value="TetR_C_43"/>
    <property type="match status" value="1"/>
</dbReference>